<name>A0AAU7JCU7_9HYPH</name>
<dbReference type="PANTHER" id="PTHR36837">
    <property type="entry name" value="POLY(3-HYDROXYALKANOATE) POLYMERASE SUBUNIT PHAC"/>
    <property type="match status" value="1"/>
</dbReference>
<dbReference type="PANTHER" id="PTHR36837:SF2">
    <property type="entry name" value="POLY(3-HYDROXYALKANOATE) POLYMERASE SUBUNIT PHAC"/>
    <property type="match status" value="1"/>
</dbReference>
<dbReference type="RefSeq" id="WP_406854983.1">
    <property type="nucleotide sequence ID" value="NZ_CP157484.1"/>
</dbReference>
<dbReference type="SUPFAM" id="SSF53474">
    <property type="entry name" value="alpha/beta-Hydrolases"/>
    <property type="match status" value="1"/>
</dbReference>
<dbReference type="InterPro" id="IPR051321">
    <property type="entry name" value="PHA/PHB_synthase"/>
</dbReference>
<dbReference type="AlphaFoldDB" id="A0AAU7JCU7"/>
<dbReference type="Pfam" id="PF11339">
    <property type="entry name" value="DUF3141"/>
    <property type="match status" value="1"/>
</dbReference>
<dbReference type="Gene3D" id="3.40.50.1820">
    <property type="entry name" value="alpha/beta hydrolase"/>
    <property type="match status" value="1"/>
</dbReference>
<accession>A0AAU7JCU7</accession>
<evidence type="ECO:0000313" key="1">
    <source>
        <dbReference type="EMBL" id="XBO38145.1"/>
    </source>
</evidence>
<dbReference type="InterPro" id="IPR024501">
    <property type="entry name" value="DUF3141"/>
</dbReference>
<reference evidence="1" key="1">
    <citation type="submission" date="2024-05" db="EMBL/GenBank/DDBJ databases">
        <authorList>
            <person name="Kim S."/>
            <person name="Heo J."/>
            <person name="Choi H."/>
            <person name="Choi Y."/>
            <person name="Kwon S.-W."/>
            <person name="Kim Y."/>
        </authorList>
    </citation>
    <scope>NUCLEOTIDE SEQUENCE</scope>
    <source>
        <strain evidence="1">KACC 23698</strain>
    </source>
</reference>
<dbReference type="EMBL" id="CP157484">
    <property type="protein sequence ID" value="XBO38145.1"/>
    <property type="molecule type" value="Genomic_DNA"/>
</dbReference>
<gene>
    <name evidence="1" type="ORF">ABEG18_20890</name>
</gene>
<sequence>MSTNDPVNRLSDATPAPLSAVGAYWVDAWQRSVLMLDTVRRRGNTYLEQSRKQAPHVLSFDAELVLDGRTLARPVNYLLVRIKPPKDVTIDPTKRPFIVFDPRAGHGPGIGGMKQDSEIGVALKAGHPCYFVGFLPSPVPGQTIEDVCAAEAHFIERVIEIEKGTTEKPCLIGNCQAGWQIMIVAALRPDLVGPIIVAGSPLSYWAGVRGQNPMRYLGGLLGGTWLTALAGDLGHGVFDGAHLVANFESLHPDNTYWEKAYNVYAKIDTEPQRFLDFETWWGSPVLLNATEMQWIADKLFVGNKLGECAITTRDGERVDLRNITSPIIVFCSHGDDITPPQQALGWLLDLYRDDDDLIRTGQTVVYSVHQSIGHLGIFVSGKVATKEHAEFASCIDMIDLLPPGLYEAVISEAGPDTARADLVEGRYVFALEKRTLDDIRNLGINSAEDDARFATVARVSEINKGLYQTFAAPLVRQMSTDQTAEWLRNMHPHRLRFAALSDQNPAAPLIASLAEKVRADRRPVDDANPLRQLETMAAAQISQSLKLWGAFRDMMTEQVFLATYGSPLLQALVGVSSEDESERPHAIRDLARRTTADAEEAKLRAGMDRGDLLDAIVRALLYISHGAERAGDERGFSALKSLSAALPASLKVGKERFKEAVRRQSLTVSLDENGALETLPRLLPDDRSERRRGLDMIRTVFESRDRSEDETARFEEIARIFSPSSPKLAATPSSAA</sequence>
<protein>
    <submittedName>
        <fullName evidence="1">DUF3141 domain-containing protein</fullName>
    </submittedName>
</protein>
<proteinExistence type="predicted"/>
<organism evidence="1">
    <name type="scientific">Alsobacter sp. KACC 23698</name>
    <dbReference type="NCBI Taxonomy" id="3149229"/>
    <lineage>
        <taxon>Bacteria</taxon>
        <taxon>Pseudomonadati</taxon>
        <taxon>Pseudomonadota</taxon>
        <taxon>Alphaproteobacteria</taxon>
        <taxon>Hyphomicrobiales</taxon>
        <taxon>Alsobacteraceae</taxon>
        <taxon>Alsobacter</taxon>
    </lineage>
</organism>
<dbReference type="InterPro" id="IPR029058">
    <property type="entry name" value="AB_hydrolase_fold"/>
</dbReference>